<organism evidence="2 3">
    <name type="scientific">Xyrichtys novacula</name>
    <name type="common">Pearly razorfish</name>
    <name type="synonym">Hemipteronotus novacula</name>
    <dbReference type="NCBI Taxonomy" id="13765"/>
    <lineage>
        <taxon>Eukaryota</taxon>
        <taxon>Metazoa</taxon>
        <taxon>Chordata</taxon>
        <taxon>Craniata</taxon>
        <taxon>Vertebrata</taxon>
        <taxon>Euteleostomi</taxon>
        <taxon>Actinopterygii</taxon>
        <taxon>Neopterygii</taxon>
        <taxon>Teleostei</taxon>
        <taxon>Neoteleostei</taxon>
        <taxon>Acanthomorphata</taxon>
        <taxon>Eupercaria</taxon>
        <taxon>Labriformes</taxon>
        <taxon>Labridae</taxon>
        <taxon>Xyrichtys</taxon>
    </lineage>
</organism>
<reference evidence="2" key="1">
    <citation type="submission" date="2023-08" db="EMBL/GenBank/DDBJ databases">
        <authorList>
            <person name="Alioto T."/>
            <person name="Alioto T."/>
            <person name="Gomez Garrido J."/>
        </authorList>
    </citation>
    <scope>NUCLEOTIDE SEQUENCE</scope>
</reference>
<evidence type="ECO:0000313" key="3">
    <source>
        <dbReference type="Proteomes" id="UP001178508"/>
    </source>
</evidence>
<evidence type="ECO:0000256" key="1">
    <source>
        <dbReference type="SAM" id="Phobius"/>
    </source>
</evidence>
<sequence length="99" mass="11315">MTQNIERDKAITGQSPDQIHSWASLNKVLSQCLEIYFQPTVTGNKIFLLNCVWFIFNVCVVQWFSSPVLEAHCPACFGWFPAPTHLIQMISSLLSHYRA</sequence>
<gene>
    <name evidence="2" type="ORF">XNOV1_A040800</name>
</gene>
<dbReference type="EMBL" id="OY660866">
    <property type="protein sequence ID" value="CAJ1052949.1"/>
    <property type="molecule type" value="Genomic_DNA"/>
</dbReference>
<keyword evidence="1" id="KW-0812">Transmembrane</keyword>
<dbReference type="Proteomes" id="UP001178508">
    <property type="component" value="Chromosome 3"/>
</dbReference>
<keyword evidence="3" id="KW-1185">Reference proteome</keyword>
<dbReference type="AlphaFoldDB" id="A0AAV1EW96"/>
<feature type="transmembrane region" description="Helical" evidence="1">
    <location>
        <begin position="46"/>
        <end position="64"/>
    </location>
</feature>
<name>A0AAV1EW96_XYRNO</name>
<proteinExistence type="predicted"/>
<keyword evidence="1" id="KW-1133">Transmembrane helix</keyword>
<keyword evidence="1" id="KW-0472">Membrane</keyword>
<accession>A0AAV1EW96</accession>
<protein>
    <submittedName>
        <fullName evidence="2">Uncharacterized protein</fullName>
    </submittedName>
</protein>
<evidence type="ECO:0000313" key="2">
    <source>
        <dbReference type="EMBL" id="CAJ1052949.1"/>
    </source>
</evidence>